<keyword evidence="8" id="KW-0560">Oxidoreductase</keyword>
<dbReference type="EC" id="1.13.11.5" evidence="4"/>
<organism evidence="14 15">
    <name type="scientific">Exophiala viscosa</name>
    <dbReference type="NCBI Taxonomy" id="2486360"/>
    <lineage>
        <taxon>Eukaryota</taxon>
        <taxon>Fungi</taxon>
        <taxon>Dikarya</taxon>
        <taxon>Ascomycota</taxon>
        <taxon>Pezizomycotina</taxon>
        <taxon>Eurotiomycetes</taxon>
        <taxon>Chaetothyriomycetidae</taxon>
        <taxon>Chaetothyriales</taxon>
        <taxon>Herpotrichiellaceae</taxon>
        <taxon>Exophiala</taxon>
    </lineage>
</organism>
<evidence type="ECO:0000256" key="8">
    <source>
        <dbReference type="ARBA" id="ARBA00023002"/>
    </source>
</evidence>
<dbReference type="AlphaFoldDB" id="A0AAN6IFG5"/>
<evidence type="ECO:0000256" key="2">
    <source>
        <dbReference type="ARBA" id="ARBA00004704"/>
    </source>
</evidence>
<accession>A0AAN6IFG5</accession>
<comment type="similarity">
    <text evidence="3">Belongs to the homogentisate dioxygenase family.</text>
</comment>
<sequence length="486" mass="54008">MNGSYAKPKNAAYGASADAPFVTTSTQEDPYPYQTGFGNRFSTEAVPGVLPQGGRNLPQRNQYDLYTEQLNATSFISTRQTMQHLWFYRIRPAVAHKPLQSLSTKHDMVASFGLHNPYVHFTPFTFEWGPLGQASTSEPTNFWQGIKTIAGHGDPTMKEGLAVHQYAANVSMGNQAFVNHDGDFMIIPVQGRLDIQTELGRMMVRPGELCVIQAGLRFKVVLPDGPAHGYIQEIFGAHYELPELGPIGSNGLALPKDFEIPIASFDIDSSDWEVVLKLAGELYHYSQNHTPFDVVGWHGNYAPYKYEMTKILALSSMKDQLDPSAYCILTAKSKISGVSLSDFCAFTPKWVNSLDSFRPPYYHRTMASEMMGMIYGTYAGSSKTLSPGALTCDNSFVAHGESYQAWKKATSVALEPQFQGEGSLSFMFHMSSHVAVTKFAMERHAQTKPPPESLWDDLQGDFLNHLPEINEKLYRAGRQLIEIPSA</sequence>
<keyword evidence="9 11" id="KW-0408">Iron</keyword>
<evidence type="ECO:0000256" key="3">
    <source>
        <dbReference type="ARBA" id="ARBA00007757"/>
    </source>
</evidence>
<dbReference type="InterPro" id="IPR046452">
    <property type="entry name" value="HgmA_N"/>
</dbReference>
<gene>
    <name evidence="14" type="ORF">EDD36DRAFT_483886</name>
</gene>
<comment type="pathway">
    <text evidence="2">Amino-acid degradation; L-phenylalanine degradation; acetoacetate and fumarate from L-phenylalanine: step 4/6.</text>
</comment>
<feature type="binding site" evidence="11">
    <location>
        <position position="369"/>
    </location>
    <ligand>
        <name>Fe cation</name>
        <dbReference type="ChEBI" id="CHEBI:24875"/>
    </ligand>
</feature>
<dbReference type="Gene3D" id="2.60.120.10">
    <property type="entry name" value="Jelly Rolls"/>
    <property type="match status" value="1"/>
</dbReference>
<evidence type="ECO:0000256" key="9">
    <source>
        <dbReference type="ARBA" id="ARBA00023004"/>
    </source>
</evidence>
<dbReference type="InterPro" id="IPR046451">
    <property type="entry name" value="HgmA_C"/>
</dbReference>
<dbReference type="Proteomes" id="UP001203852">
    <property type="component" value="Unassembled WGS sequence"/>
</dbReference>
<feature type="binding site" evidence="11">
    <location>
        <position position="399"/>
    </location>
    <ligand>
        <name>homogentisate</name>
        <dbReference type="ChEBI" id="CHEBI:16169"/>
    </ligand>
</feature>
<dbReference type="GO" id="GO:0006559">
    <property type="term" value="P:L-phenylalanine catabolic process"/>
    <property type="evidence" value="ECO:0007669"/>
    <property type="project" value="UniProtKB-KW"/>
</dbReference>
<evidence type="ECO:0000256" key="10">
    <source>
        <dbReference type="ARBA" id="ARBA00023232"/>
    </source>
</evidence>
<protein>
    <recommendedName>
        <fullName evidence="4">homogentisate 1,2-dioxygenase</fullName>
        <ecNumber evidence="4">1.13.11.5</ecNumber>
    </recommendedName>
</protein>
<dbReference type="EMBL" id="MU404351">
    <property type="protein sequence ID" value="KAI1616057.1"/>
    <property type="molecule type" value="Genomic_DNA"/>
</dbReference>
<keyword evidence="10" id="KW-0585">Phenylalanine catabolism</keyword>
<evidence type="ECO:0000259" key="13">
    <source>
        <dbReference type="Pfam" id="PF20510"/>
    </source>
</evidence>
<reference evidence="14" key="1">
    <citation type="journal article" date="2022" name="bioRxiv">
        <title>Deciphering the potential niche of two novel black yeast fungi from a biological soil crust based on their genomes, phenotypes, and melanin regulation.</title>
        <authorList>
            <consortium name="DOE Joint Genome Institute"/>
            <person name="Carr E.C."/>
            <person name="Barton Q."/>
            <person name="Grambo S."/>
            <person name="Sullivan M."/>
            <person name="Renfro C.M."/>
            <person name="Kuo A."/>
            <person name="Pangilinan J."/>
            <person name="Lipzen A."/>
            <person name="Keymanesh K."/>
            <person name="Savage E."/>
            <person name="Barry K."/>
            <person name="Grigoriev I.V."/>
            <person name="Riekhof W.R."/>
            <person name="Harris S.S."/>
        </authorList>
    </citation>
    <scope>NUCLEOTIDE SEQUENCE</scope>
    <source>
        <strain evidence="14">JF 03-4F</strain>
    </source>
</reference>
<evidence type="ECO:0000313" key="14">
    <source>
        <dbReference type="EMBL" id="KAI1616057.1"/>
    </source>
</evidence>
<dbReference type="Pfam" id="PF04209">
    <property type="entry name" value="HgmA_C"/>
    <property type="match status" value="1"/>
</dbReference>
<comment type="cofactor">
    <cofactor evidence="1 11">
        <name>Fe cation</name>
        <dbReference type="ChEBI" id="CHEBI:24875"/>
    </cofactor>
</comment>
<feature type="binding site" evidence="11">
    <location>
        <position position="363"/>
    </location>
    <ligand>
        <name>Fe cation</name>
        <dbReference type="ChEBI" id="CHEBI:24875"/>
    </ligand>
</feature>
<evidence type="ECO:0000256" key="6">
    <source>
        <dbReference type="ARBA" id="ARBA00022878"/>
    </source>
</evidence>
<evidence type="ECO:0000256" key="1">
    <source>
        <dbReference type="ARBA" id="ARBA00001962"/>
    </source>
</evidence>
<dbReference type="PANTHER" id="PTHR11056">
    <property type="entry name" value="HOMOGENTISATE 1,2-DIOXYGENASE"/>
    <property type="match status" value="1"/>
</dbReference>
<comment type="caution">
    <text evidence="14">The sequence shown here is derived from an EMBL/GenBank/DDBJ whole genome shotgun (WGS) entry which is preliminary data.</text>
</comment>
<keyword evidence="5 11" id="KW-0479">Metal-binding</keyword>
<keyword evidence="7" id="KW-0223">Dioxygenase</keyword>
<dbReference type="Pfam" id="PF20510">
    <property type="entry name" value="HgmA_N"/>
    <property type="match status" value="1"/>
</dbReference>
<feature type="domain" description="Homogentisate 1,2-dioxygenase C-terminal" evidence="12">
    <location>
        <begin position="318"/>
        <end position="459"/>
    </location>
</feature>
<dbReference type="GO" id="GO:0006572">
    <property type="term" value="P:L-tyrosine catabolic process"/>
    <property type="evidence" value="ECO:0007669"/>
    <property type="project" value="UniProtKB-KW"/>
</dbReference>
<dbReference type="GO" id="GO:0046872">
    <property type="term" value="F:metal ion binding"/>
    <property type="evidence" value="ECO:0007669"/>
    <property type="project" value="UniProtKB-KW"/>
</dbReference>
<evidence type="ECO:0000256" key="5">
    <source>
        <dbReference type="ARBA" id="ARBA00022723"/>
    </source>
</evidence>
<evidence type="ECO:0000256" key="4">
    <source>
        <dbReference type="ARBA" id="ARBA00013127"/>
    </source>
</evidence>
<keyword evidence="15" id="KW-1185">Reference proteome</keyword>
<proteinExistence type="inferred from homology"/>
<dbReference type="InterPro" id="IPR014710">
    <property type="entry name" value="RmlC-like_jellyroll"/>
</dbReference>
<feature type="domain" description="Homogentisate 1,2-dioxygenase N-terminal" evidence="13">
    <location>
        <begin position="33"/>
        <end position="308"/>
    </location>
</feature>
<dbReference type="FunFam" id="2.60.120.10:FF:000034">
    <property type="entry name" value="Homogentisate 1,2-dioxygenase"/>
    <property type="match status" value="1"/>
</dbReference>
<feature type="binding site" evidence="11">
    <location>
        <position position="378"/>
    </location>
    <ligand>
        <name>homogentisate</name>
        <dbReference type="ChEBI" id="CHEBI:16169"/>
    </ligand>
</feature>
<dbReference type="CDD" id="cd07000">
    <property type="entry name" value="cupin_HGO_N"/>
    <property type="match status" value="1"/>
</dbReference>
<name>A0AAN6IFG5_9EURO</name>
<evidence type="ECO:0000256" key="7">
    <source>
        <dbReference type="ARBA" id="ARBA00022964"/>
    </source>
</evidence>
<dbReference type="PANTHER" id="PTHR11056:SF0">
    <property type="entry name" value="HOMOGENTISATE 1,2-DIOXYGENASE"/>
    <property type="match status" value="1"/>
</dbReference>
<keyword evidence="6" id="KW-0828">Tyrosine catabolism</keyword>
<dbReference type="SUPFAM" id="SSF51182">
    <property type="entry name" value="RmlC-like cupins"/>
    <property type="match status" value="1"/>
</dbReference>
<dbReference type="InterPro" id="IPR005708">
    <property type="entry name" value="Homogentis_dOase"/>
</dbReference>
<dbReference type="GO" id="GO:0004411">
    <property type="term" value="F:homogentisate 1,2-dioxygenase activity"/>
    <property type="evidence" value="ECO:0007669"/>
    <property type="project" value="UniProtKB-EC"/>
</dbReference>
<dbReference type="GO" id="GO:0005737">
    <property type="term" value="C:cytoplasm"/>
    <property type="evidence" value="ECO:0007669"/>
    <property type="project" value="TreeGrafter"/>
</dbReference>
<dbReference type="InterPro" id="IPR011051">
    <property type="entry name" value="RmlC_Cupin_sf"/>
</dbReference>
<evidence type="ECO:0000256" key="11">
    <source>
        <dbReference type="PIRSR" id="PIRSR605708-2"/>
    </source>
</evidence>
<evidence type="ECO:0000313" key="15">
    <source>
        <dbReference type="Proteomes" id="UP001203852"/>
    </source>
</evidence>
<feature type="binding site" evidence="11">
    <location>
        <position position="399"/>
    </location>
    <ligand>
        <name>Fe cation</name>
        <dbReference type="ChEBI" id="CHEBI:24875"/>
    </ligand>
</feature>
<evidence type="ECO:0000259" key="12">
    <source>
        <dbReference type="Pfam" id="PF04209"/>
    </source>
</evidence>